<protein>
    <submittedName>
        <fullName evidence="2">Efflux ABC transporter, permease protein</fullName>
    </submittedName>
</protein>
<dbReference type="AlphaFoldDB" id="A0A6J4MBY8"/>
<gene>
    <name evidence="2" type="ORF">AVDCRST_MAG72-1808</name>
</gene>
<proteinExistence type="predicted"/>
<evidence type="ECO:0000256" key="1">
    <source>
        <dbReference type="SAM" id="MobiDB-lite"/>
    </source>
</evidence>
<feature type="region of interest" description="Disordered" evidence="1">
    <location>
        <begin position="248"/>
        <end position="268"/>
    </location>
</feature>
<sequence length="268" mass="27956">GGSGTRGEQGRAARRCDGAVADGAAQLPRAPTDQGLLPHRVPRAGLLPVLDRSGRRRAGRGLRAQRAAHRLRRLRGAGNARRGSDERCGDGLHLQHLLQDEVPAALRLGAGYADARRRRGPRRGGLGPDAGRRLLGRVLAGDARHGPDRVVVGPARAAGDAVDRVRVRRRGHGADHVHALVAGLRVRHVGDHPDVLVLRDVLPGDVVRRCAALGRRGHAALPRGRPHPGADHGGVVVGLRGVRAVPGGDGSVRAGSRLSPAGDAAAQV</sequence>
<feature type="non-terminal residue" evidence="2">
    <location>
        <position position="268"/>
    </location>
</feature>
<feature type="non-terminal residue" evidence="2">
    <location>
        <position position="1"/>
    </location>
</feature>
<evidence type="ECO:0000313" key="2">
    <source>
        <dbReference type="EMBL" id="CAA9356036.1"/>
    </source>
</evidence>
<dbReference type="EMBL" id="CADCUJ010000078">
    <property type="protein sequence ID" value="CAA9356036.1"/>
    <property type="molecule type" value="Genomic_DNA"/>
</dbReference>
<reference evidence="2" key="1">
    <citation type="submission" date="2020-02" db="EMBL/GenBank/DDBJ databases">
        <authorList>
            <person name="Meier V. D."/>
        </authorList>
    </citation>
    <scope>NUCLEOTIDE SEQUENCE</scope>
    <source>
        <strain evidence="2">AVDCRST_MAG72</strain>
    </source>
</reference>
<accession>A0A6J4MBY8</accession>
<name>A0A6J4MBY8_9ACTN</name>
<organism evidence="2">
    <name type="scientific">uncultured Nocardioidaceae bacterium</name>
    <dbReference type="NCBI Taxonomy" id="253824"/>
    <lineage>
        <taxon>Bacteria</taxon>
        <taxon>Bacillati</taxon>
        <taxon>Actinomycetota</taxon>
        <taxon>Actinomycetes</taxon>
        <taxon>Propionibacteriales</taxon>
        <taxon>Nocardioidaceae</taxon>
        <taxon>environmental samples</taxon>
    </lineage>
</organism>